<dbReference type="SMART" id="SM00235">
    <property type="entry name" value="ZnMc"/>
    <property type="match status" value="1"/>
</dbReference>
<dbReference type="Pfam" id="PF01400">
    <property type="entry name" value="Astacin"/>
    <property type="match status" value="1"/>
</dbReference>
<keyword evidence="1 6" id="KW-0645">Protease</keyword>
<dbReference type="InterPro" id="IPR034035">
    <property type="entry name" value="Astacin-like_dom"/>
</dbReference>
<dbReference type="PROSITE" id="PS51864">
    <property type="entry name" value="ASTACIN"/>
    <property type="match status" value="1"/>
</dbReference>
<dbReference type="EMBL" id="MN208333">
    <property type="protein sequence ID" value="QHB21522.1"/>
    <property type="molecule type" value="mRNA"/>
</dbReference>
<keyword evidence="2 6" id="KW-0479">Metal-binding</keyword>
<dbReference type="PRINTS" id="PR00480">
    <property type="entry name" value="ASTACIN"/>
</dbReference>
<evidence type="ECO:0000313" key="9">
    <source>
        <dbReference type="EMBL" id="QHB21522.1"/>
    </source>
</evidence>
<dbReference type="InterPro" id="IPR001506">
    <property type="entry name" value="Peptidase_M12A"/>
</dbReference>
<keyword evidence="5 6" id="KW-0482">Metalloprotease</keyword>
<dbReference type="InterPro" id="IPR024079">
    <property type="entry name" value="MetalloPept_cat_dom_sf"/>
</dbReference>
<protein>
    <recommendedName>
        <fullName evidence="7">Metalloendopeptidase</fullName>
        <ecNumber evidence="7">3.4.24.-</ecNumber>
    </recommendedName>
</protein>
<evidence type="ECO:0000259" key="8">
    <source>
        <dbReference type="PROSITE" id="PS51864"/>
    </source>
</evidence>
<evidence type="ECO:0000256" key="1">
    <source>
        <dbReference type="ARBA" id="ARBA00022670"/>
    </source>
</evidence>
<evidence type="ECO:0000256" key="5">
    <source>
        <dbReference type="ARBA" id="ARBA00023049"/>
    </source>
</evidence>
<comment type="cofactor">
    <cofactor evidence="6 7">
        <name>Zn(2+)</name>
        <dbReference type="ChEBI" id="CHEBI:29105"/>
    </cofactor>
    <text evidence="6 7">Binds 1 zinc ion per subunit.</text>
</comment>
<keyword evidence="4 6" id="KW-0862">Zinc</keyword>
<dbReference type="GO" id="GO:0006508">
    <property type="term" value="P:proteolysis"/>
    <property type="evidence" value="ECO:0007669"/>
    <property type="project" value="UniProtKB-KW"/>
</dbReference>
<comment type="caution">
    <text evidence="6">Lacks conserved residue(s) required for the propagation of feature annotation.</text>
</comment>
<keyword evidence="3 6" id="KW-0378">Hydrolase</keyword>
<dbReference type="InterPro" id="IPR006026">
    <property type="entry name" value="Peptidase_Metallo"/>
</dbReference>
<evidence type="ECO:0000256" key="4">
    <source>
        <dbReference type="ARBA" id="ARBA00022833"/>
    </source>
</evidence>
<dbReference type="CDD" id="cd04280">
    <property type="entry name" value="ZnMc_astacin_like"/>
    <property type="match status" value="1"/>
</dbReference>
<feature type="binding site" evidence="6">
    <location>
        <position position="173"/>
    </location>
    <ligand>
        <name>Zn(2+)</name>
        <dbReference type="ChEBI" id="CHEBI:29105"/>
        <note>catalytic</note>
    </ligand>
</feature>
<dbReference type="GO" id="GO:0004222">
    <property type="term" value="F:metalloendopeptidase activity"/>
    <property type="evidence" value="ECO:0007669"/>
    <property type="project" value="UniProtKB-UniRule"/>
</dbReference>
<keyword evidence="7" id="KW-0732">Signal</keyword>
<feature type="binding site" evidence="6">
    <location>
        <position position="179"/>
    </location>
    <ligand>
        <name>Zn(2+)</name>
        <dbReference type="ChEBI" id="CHEBI:29105"/>
        <note>catalytic</note>
    </ligand>
</feature>
<accession>A0A6B9L3L8</accession>
<dbReference type="GO" id="GO:0008270">
    <property type="term" value="F:zinc ion binding"/>
    <property type="evidence" value="ECO:0007669"/>
    <property type="project" value="UniProtKB-UniRule"/>
</dbReference>
<feature type="active site" evidence="6">
    <location>
        <position position="170"/>
    </location>
</feature>
<evidence type="ECO:0000256" key="2">
    <source>
        <dbReference type="ARBA" id="ARBA00022723"/>
    </source>
</evidence>
<dbReference type="EC" id="3.4.24.-" evidence="7"/>
<evidence type="ECO:0000256" key="3">
    <source>
        <dbReference type="ARBA" id="ARBA00022801"/>
    </source>
</evidence>
<evidence type="ECO:0000256" key="7">
    <source>
        <dbReference type="RuleBase" id="RU361183"/>
    </source>
</evidence>
<proteinExistence type="evidence at transcript level"/>
<dbReference type="AlphaFoldDB" id="A0A6B9L3L8"/>
<dbReference type="PANTHER" id="PTHR10127:SF780">
    <property type="entry name" value="METALLOENDOPEPTIDASE"/>
    <property type="match status" value="1"/>
</dbReference>
<reference evidence="9" key="1">
    <citation type="journal article" date="2019" name="Toxins">
        <title>Missiles of mass disruption: composition and glandular origin of venom used as a projectile defensive weapon by the assassin bug Platymeris rhadamanthus.</title>
        <authorList>
            <person name="Walker A.A."/>
            <person name="Robinson S.D."/>
            <person name="Undheim E.A.B."/>
            <person name="Jin J."/>
            <person name="Han X."/>
            <person name="Fry B.G."/>
            <person name="Vetter I."/>
            <person name="King G.F."/>
        </authorList>
    </citation>
    <scope>NUCLEOTIDE SEQUENCE</scope>
    <source>
        <tissue evidence="9">Venom glands</tissue>
    </source>
</reference>
<dbReference type="PANTHER" id="PTHR10127">
    <property type="entry name" value="DISCOIDIN, CUB, EGF, LAMININ , AND ZINC METALLOPROTEASE DOMAIN CONTAINING"/>
    <property type="match status" value="1"/>
</dbReference>
<organism evidence="9">
    <name type="scientific">Platymeris rhadamanthus</name>
    <name type="common">Red spot assassin bug</name>
    <dbReference type="NCBI Taxonomy" id="1134088"/>
    <lineage>
        <taxon>Eukaryota</taxon>
        <taxon>Metazoa</taxon>
        <taxon>Ecdysozoa</taxon>
        <taxon>Arthropoda</taxon>
        <taxon>Hexapoda</taxon>
        <taxon>Insecta</taxon>
        <taxon>Pterygota</taxon>
        <taxon>Neoptera</taxon>
        <taxon>Paraneoptera</taxon>
        <taxon>Hemiptera</taxon>
        <taxon>Heteroptera</taxon>
        <taxon>Panheteroptera</taxon>
        <taxon>Cimicomorpha</taxon>
        <taxon>Reduviidae</taxon>
        <taxon>Platymeris</taxon>
    </lineage>
</organism>
<feature type="binding site" evidence="6">
    <location>
        <position position="169"/>
    </location>
    <ligand>
        <name>Zn(2+)</name>
        <dbReference type="ChEBI" id="CHEBI:29105"/>
        <note>catalytic</note>
    </ligand>
</feature>
<evidence type="ECO:0000256" key="6">
    <source>
        <dbReference type="PROSITE-ProRule" id="PRU01211"/>
    </source>
</evidence>
<sequence>MKMLHRFFAFLALLGVAYAMPIEEPKEEEKGMRIVCPKDGNPCFASGYETFGVINEGDIIKAIEEAMSEGRNALIDKERRWSHGIVPYIYHEEFSANDKARIEGAMTIIEKKTCIKFKPYKPGDKERMVVFITGQRGCRATVGFKISRKRHNLNLNPSGCLGRVGTIIHEMLHVLGLKHEHSRPDRDDYVDIIWNNIKEGHKKNFIKASPKEYTTYNIPYNYESVMHYPAVSFSKNGEPTIVPLDPTVDITLLGQRKRVTKLDLKKINIMYNCKKFL</sequence>
<dbReference type="SUPFAM" id="SSF55486">
    <property type="entry name" value="Metalloproteases ('zincins'), catalytic domain"/>
    <property type="match status" value="1"/>
</dbReference>
<dbReference type="Gene3D" id="3.40.390.10">
    <property type="entry name" value="Collagenase (Catalytic Domain)"/>
    <property type="match status" value="1"/>
</dbReference>
<feature type="disulfide bond" evidence="6">
    <location>
        <begin position="138"/>
        <end position="160"/>
    </location>
</feature>
<feature type="signal peptide" evidence="7">
    <location>
        <begin position="1"/>
        <end position="19"/>
    </location>
</feature>
<feature type="domain" description="Peptidase M12A" evidence="8">
    <location>
        <begin position="72"/>
        <end position="274"/>
    </location>
</feature>
<keyword evidence="6" id="KW-1015">Disulfide bond</keyword>
<name>A0A6B9L3L8_PLARH</name>
<feature type="chain" id="PRO_5025705509" description="Metalloendopeptidase" evidence="7">
    <location>
        <begin position="20"/>
        <end position="277"/>
    </location>
</feature>